<dbReference type="Proteomes" id="UP001302429">
    <property type="component" value="Chromosome"/>
</dbReference>
<dbReference type="AlphaFoldDB" id="A0AA97F8T3"/>
<keyword evidence="1" id="KW-1133">Transmembrane helix</keyword>
<evidence type="ECO:0008006" key="4">
    <source>
        <dbReference type="Google" id="ProtNLM"/>
    </source>
</evidence>
<feature type="transmembrane region" description="Helical" evidence="1">
    <location>
        <begin position="109"/>
        <end position="128"/>
    </location>
</feature>
<feature type="transmembrane region" description="Helical" evidence="1">
    <location>
        <begin position="7"/>
        <end position="28"/>
    </location>
</feature>
<reference evidence="2 3" key="1">
    <citation type="submission" date="2023-10" db="EMBL/GenBank/DDBJ databases">
        <title>Complete genome sequence of a Sphingomonadaceae bacterium.</title>
        <authorList>
            <person name="Yan C."/>
        </authorList>
    </citation>
    <scope>NUCLEOTIDE SEQUENCE [LARGE SCALE GENOMIC DNA]</scope>
    <source>
        <strain evidence="2 3">SCSIO 66989</strain>
    </source>
</reference>
<sequence>MQKPSITYWVVAVILTLWNGFGLFAVFGDPQLLGYGQVEPEQQKLLDIRPIWALIGSASSVIAGVLACLMMLARNKLAVLFFGISLLGFLTQNIWFFGSETTRSLLPPAFPGLQLTILVSIIVGIWMCRRASAKGWMR</sequence>
<keyword evidence="1" id="KW-0472">Membrane</keyword>
<evidence type="ECO:0000256" key="1">
    <source>
        <dbReference type="SAM" id="Phobius"/>
    </source>
</evidence>
<dbReference type="EMBL" id="CP136594">
    <property type="protein sequence ID" value="WOE76574.1"/>
    <property type="molecule type" value="Genomic_DNA"/>
</dbReference>
<dbReference type="KEGG" id="acoa:RB602_07635"/>
<feature type="transmembrane region" description="Helical" evidence="1">
    <location>
        <begin position="48"/>
        <end position="70"/>
    </location>
</feature>
<feature type="transmembrane region" description="Helical" evidence="1">
    <location>
        <begin position="77"/>
        <end position="97"/>
    </location>
</feature>
<name>A0AA97F8T3_9SPHN</name>
<evidence type="ECO:0000313" key="3">
    <source>
        <dbReference type="Proteomes" id="UP001302429"/>
    </source>
</evidence>
<keyword evidence="1" id="KW-0812">Transmembrane</keyword>
<accession>A0AA97F8T3</accession>
<organism evidence="2 3">
    <name type="scientific">Alterisphingorhabdus coralli</name>
    <dbReference type="NCBI Taxonomy" id="3071408"/>
    <lineage>
        <taxon>Bacteria</taxon>
        <taxon>Pseudomonadati</taxon>
        <taxon>Pseudomonadota</taxon>
        <taxon>Alphaproteobacteria</taxon>
        <taxon>Sphingomonadales</taxon>
        <taxon>Sphingomonadaceae</taxon>
        <taxon>Alterisphingorhabdus (ex Yan et al. 2024)</taxon>
    </lineage>
</organism>
<gene>
    <name evidence="2" type="ORF">RB602_07635</name>
</gene>
<dbReference type="RefSeq" id="WP_317084385.1">
    <property type="nucleotide sequence ID" value="NZ_CP136594.1"/>
</dbReference>
<keyword evidence="3" id="KW-1185">Reference proteome</keyword>
<evidence type="ECO:0000313" key="2">
    <source>
        <dbReference type="EMBL" id="WOE76574.1"/>
    </source>
</evidence>
<proteinExistence type="predicted"/>
<protein>
    <recommendedName>
        <fullName evidence="4">Sugar transporter</fullName>
    </recommendedName>
</protein>